<protein>
    <recommendedName>
        <fullName evidence="4">DUF560 domain-containing protein</fullName>
    </recommendedName>
</protein>
<dbReference type="Proteomes" id="UP000027734">
    <property type="component" value="Unassembled WGS sequence"/>
</dbReference>
<evidence type="ECO:0000256" key="1">
    <source>
        <dbReference type="SAM" id="SignalP"/>
    </source>
</evidence>
<feature type="chain" id="PRO_5001689824" description="DUF560 domain-containing protein" evidence="1">
    <location>
        <begin position="27"/>
        <end position="484"/>
    </location>
</feature>
<dbReference type="EMBL" id="JAMC01000002">
    <property type="protein sequence ID" value="KEJ90316.1"/>
    <property type="molecule type" value="Genomic_DNA"/>
</dbReference>
<dbReference type="SUPFAM" id="SSF48452">
    <property type="entry name" value="TPR-like"/>
    <property type="match status" value="1"/>
</dbReference>
<keyword evidence="3" id="KW-1185">Reference proteome</keyword>
<dbReference type="RefSeq" id="WP_025058101.1">
    <property type="nucleotide sequence ID" value="NZ_JAMC01000002.1"/>
</dbReference>
<accession>A0A073ILC9</accession>
<dbReference type="STRING" id="1300350.Z948_623"/>
<organism evidence="2 3">
    <name type="scientific">Sulfitobacter donghicola DSW-25 = KCTC 12864 = JCM 14565</name>
    <dbReference type="NCBI Taxonomy" id="1300350"/>
    <lineage>
        <taxon>Bacteria</taxon>
        <taxon>Pseudomonadati</taxon>
        <taxon>Pseudomonadota</taxon>
        <taxon>Alphaproteobacteria</taxon>
        <taxon>Rhodobacterales</taxon>
        <taxon>Roseobacteraceae</taxon>
        <taxon>Sulfitobacter</taxon>
    </lineage>
</organism>
<keyword evidence="1" id="KW-0732">Signal</keyword>
<reference evidence="2 3" key="1">
    <citation type="submission" date="2014-01" db="EMBL/GenBank/DDBJ databases">
        <title>Sulfitobacter donghicola JCM 14565 Genome Sequencing.</title>
        <authorList>
            <person name="Lai Q."/>
            <person name="Hong Z."/>
        </authorList>
    </citation>
    <scope>NUCLEOTIDE SEQUENCE [LARGE SCALE GENOMIC DNA]</scope>
    <source>
        <strain evidence="2 3">JCM 14565</strain>
    </source>
</reference>
<proteinExistence type="predicted"/>
<dbReference type="InterPro" id="IPR011990">
    <property type="entry name" value="TPR-like_helical_dom_sf"/>
</dbReference>
<sequence length="484" mass="53782">MKRITRQILGLALGAAAFAAAPLATAQETSKQSIQLSVEQMRKAAELSLRSGQTQRALSFADALLTRDEADLTALMIRSHALRALGQMTEAQTAARTAWQLAQTDSQKFSSAMLMAQALSSDGKRTRAQLWLRRAAQVAPTERHAARAARDFKYVRRQNPWQTHLSFTLAPNTNINNGSSRDTSALLYQLLNPFDIEGGTEATLGAASKALSGIETGFNLQSRYRFHQTERTAHDLRFGMSYRTYELSQSSKDDLAQEDAERVARGEEARNVSGSDYAYGRLQFGYAFKKLREDRRGEFSFSTDVGQTFYGGERYNSFLRTRVGQSYFKDAKTKYNFGLSAETRHFEGDTDQNLFSFDAGQSKRLANGDGLYLGVVVTSLRGDTARLEYDEIRFRSGYVLGKDVMGTKLQFGLSTSYRDYDVSPHDASGRRDFEISADVTATFKQVDYYGFNPTVSLNASTTNSNIGLYDVNRLGLSIGIASSF</sequence>
<feature type="signal peptide" evidence="1">
    <location>
        <begin position="1"/>
        <end position="26"/>
    </location>
</feature>
<gene>
    <name evidence="2" type="ORF">DSW25_07000</name>
</gene>
<name>A0A073ILC9_9RHOB</name>
<dbReference type="eggNOG" id="COG0457">
    <property type="taxonomic scope" value="Bacteria"/>
</dbReference>
<evidence type="ECO:0000313" key="2">
    <source>
        <dbReference type="EMBL" id="KEJ90316.1"/>
    </source>
</evidence>
<dbReference type="OrthoDB" id="7684399at2"/>
<dbReference type="Gene3D" id="1.25.40.10">
    <property type="entry name" value="Tetratricopeptide repeat domain"/>
    <property type="match status" value="1"/>
</dbReference>
<evidence type="ECO:0000313" key="3">
    <source>
        <dbReference type="Proteomes" id="UP000027734"/>
    </source>
</evidence>
<evidence type="ECO:0008006" key="4">
    <source>
        <dbReference type="Google" id="ProtNLM"/>
    </source>
</evidence>
<dbReference type="AlphaFoldDB" id="A0A073ILC9"/>
<comment type="caution">
    <text evidence="2">The sequence shown here is derived from an EMBL/GenBank/DDBJ whole genome shotgun (WGS) entry which is preliminary data.</text>
</comment>